<feature type="non-terminal residue" evidence="1">
    <location>
        <position position="22"/>
    </location>
</feature>
<name>A0A8S2Z720_9BILA</name>
<gene>
    <name evidence="1" type="ORF">SMN809_LOCUS39562</name>
    <name evidence="2" type="ORF">SMN809_LOCUS41382</name>
</gene>
<comment type="caution">
    <text evidence="1">The sequence shown here is derived from an EMBL/GenBank/DDBJ whole genome shotgun (WGS) entry which is preliminary data.</text>
</comment>
<sequence length="22" mass="2507">MLNINPSRRISAADALKHPWIC</sequence>
<dbReference type="Gene3D" id="1.10.510.10">
    <property type="entry name" value="Transferase(Phosphotransferase) domain 1"/>
    <property type="match status" value="1"/>
</dbReference>
<proteinExistence type="predicted"/>
<evidence type="ECO:0000313" key="1">
    <source>
        <dbReference type="EMBL" id="CAF4613038.1"/>
    </source>
</evidence>
<dbReference type="EMBL" id="CAJOBI010106601">
    <property type="protein sequence ID" value="CAF4613038.1"/>
    <property type="molecule type" value="Genomic_DNA"/>
</dbReference>
<dbReference type="EMBL" id="CAJOBI010116692">
    <property type="protein sequence ID" value="CAF4658026.1"/>
    <property type="molecule type" value="Genomic_DNA"/>
</dbReference>
<evidence type="ECO:0000313" key="3">
    <source>
        <dbReference type="Proteomes" id="UP000676336"/>
    </source>
</evidence>
<dbReference type="InterPro" id="IPR011009">
    <property type="entry name" value="Kinase-like_dom_sf"/>
</dbReference>
<evidence type="ECO:0000313" key="2">
    <source>
        <dbReference type="EMBL" id="CAF4658026.1"/>
    </source>
</evidence>
<dbReference type="AlphaFoldDB" id="A0A8S2Z720"/>
<reference evidence="1" key="1">
    <citation type="submission" date="2021-02" db="EMBL/GenBank/DDBJ databases">
        <authorList>
            <person name="Nowell W R."/>
        </authorList>
    </citation>
    <scope>NUCLEOTIDE SEQUENCE</scope>
</reference>
<dbReference type="SUPFAM" id="SSF56112">
    <property type="entry name" value="Protein kinase-like (PK-like)"/>
    <property type="match status" value="1"/>
</dbReference>
<dbReference type="Proteomes" id="UP000676336">
    <property type="component" value="Unassembled WGS sequence"/>
</dbReference>
<accession>A0A8S2Z720</accession>
<organism evidence="1 3">
    <name type="scientific">Rotaria magnacalcarata</name>
    <dbReference type="NCBI Taxonomy" id="392030"/>
    <lineage>
        <taxon>Eukaryota</taxon>
        <taxon>Metazoa</taxon>
        <taxon>Spiralia</taxon>
        <taxon>Gnathifera</taxon>
        <taxon>Rotifera</taxon>
        <taxon>Eurotatoria</taxon>
        <taxon>Bdelloidea</taxon>
        <taxon>Philodinida</taxon>
        <taxon>Philodinidae</taxon>
        <taxon>Rotaria</taxon>
    </lineage>
</organism>
<protein>
    <submittedName>
        <fullName evidence="1">Uncharacterized protein</fullName>
    </submittedName>
</protein>